<feature type="region of interest" description="Disordered" evidence="1">
    <location>
        <begin position="1"/>
        <end position="30"/>
    </location>
</feature>
<accession>A0AAD8M1T6</accession>
<evidence type="ECO:0000313" key="2">
    <source>
        <dbReference type="EMBL" id="KAK1358740.1"/>
    </source>
</evidence>
<name>A0AAD8M1T6_9APIA</name>
<organism evidence="2 3">
    <name type="scientific">Heracleum sosnowskyi</name>
    <dbReference type="NCBI Taxonomy" id="360622"/>
    <lineage>
        <taxon>Eukaryota</taxon>
        <taxon>Viridiplantae</taxon>
        <taxon>Streptophyta</taxon>
        <taxon>Embryophyta</taxon>
        <taxon>Tracheophyta</taxon>
        <taxon>Spermatophyta</taxon>
        <taxon>Magnoliopsida</taxon>
        <taxon>eudicotyledons</taxon>
        <taxon>Gunneridae</taxon>
        <taxon>Pentapetalae</taxon>
        <taxon>asterids</taxon>
        <taxon>campanulids</taxon>
        <taxon>Apiales</taxon>
        <taxon>Apiaceae</taxon>
        <taxon>Apioideae</taxon>
        <taxon>apioid superclade</taxon>
        <taxon>Tordylieae</taxon>
        <taxon>Tordyliinae</taxon>
        <taxon>Heracleum</taxon>
    </lineage>
</organism>
<reference evidence="2" key="1">
    <citation type="submission" date="2023-02" db="EMBL/GenBank/DDBJ databases">
        <title>Genome of toxic invasive species Heracleum sosnowskyi carries increased number of genes despite the absence of recent whole-genome duplications.</title>
        <authorList>
            <person name="Schelkunov M."/>
            <person name="Shtratnikova V."/>
            <person name="Makarenko M."/>
            <person name="Klepikova A."/>
            <person name="Omelchenko D."/>
            <person name="Novikova G."/>
            <person name="Obukhova E."/>
            <person name="Bogdanov V."/>
            <person name="Penin A."/>
            <person name="Logacheva M."/>
        </authorList>
    </citation>
    <scope>NUCLEOTIDE SEQUENCE</scope>
    <source>
        <strain evidence="2">Hsosn_3</strain>
        <tissue evidence="2">Leaf</tissue>
    </source>
</reference>
<dbReference type="AlphaFoldDB" id="A0AAD8M1T6"/>
<reference evidence="2" key="2">
    <citation type="submission" date="2023-05" db="EMBL/GenBank/DDBJ databases">
        <authorList>
            <person name="Schelkunov M.I."/>
        </authorList>
    </citation>
    <scope>NUCLEOTIDE SEQUENCE</scope>
    <source>
        <strain evidence="2">Hsosn_3</strain>
        <tissue evidence="2">Leaf</tissue>
    </source>
</reference>
<evidence type="ECO:0000256" key="1">
    <source>
        <dbReference type="SAM" id="MobiDB-lite"/>
    </source>
</evidence>
<proteinExistence type="predicted"/>
<dbReference type="Proteomes" id="UP001237642">
    <property type="component" value="Unassembled WGS sequence"/>
</dbReference>
<evidence type="ECO:0000313" key="3">
    <source>
        <dbReference type="Proteomes" id="UP001237642"/>
    </source>
</evidence>
<feature type="compositionally biased region" description="Polar residues" evidence="1">
    <location>
        <begin position="1"/>
        <end position="19"/>
    </location>
</feature>
<sequence length="236" mass="25570">MATQPTNSIYTEASRNNGSVGIKKPGTMNYQWRPTTRNGVDERNLENTLVPTPQISYKAATMNSLPPLHSNTSKKISENGSLAATAKANMEYLSDSKATMQQDKVAPITLANGANARNLPPIGVGAGTATDHIGKLAEKMQTTTISMKTTDDGDKIWLPQMDGIDVVLPSSSVTTNQSCSSAATSTTDHKVKMTDEMLKTEEYINSVLYGPRKARRLPIFEQICPSSLFSDTEKPQ</sequence>
<gene>
    <name evidence="2" type="ORF">POM88_043214</name>
</gene>
<comment type="caution">
    <text evidence="2">The sequence shown here is derived from an EMBL/GenBank/DDBJ whole genome shotgun (WGS) entry which is preliminary data.</text>
</comment>
<protein>
    <submittedName>
        <fullName evidence="2">Uncharacterized protein</fullName>
    </submittedName>
</protein>
<dbReference type="EMBL" id="JAUIZM010000010">
    <property type="protein sequence ID" value="KAK1358740.1"/>
    <property type="molecule type" value="Genomic_DNA"/>
</dbReference>
<keyword evidence="3" id="KW-1185">Reference proteome</keyword>